<dbReference type="Proteomes" id="UP000775213">
    <property type="component" value="Unassembled WGS sequence"/>
</dbReference>
<dbReference type="EMBL" id="JAGFBR010000001">
    <property type="protein sequence ID" value="KAH0471067.1"/>
    <property type="molecule type" value="Genomic_DNA"/>
</dbReference>
<name>A0AAV7HRF2_DENCH</name>
<sequence length="71" mass="8481">MTQYYEQKLAEGGNDQFSPERFWKQEKKKERKTIVLRQCQHIQRPMIIGLGKHKIICIKGSSMRFSLWVPT</sequence>
<accession>A0AAV7HRF2</accession>
<reference evidence="1 2" key="1">
    <citation type="journal article" date="2021" name="Hortic Res">
        <title>Chromosome-scale assembly of the Dendrobium chrysotoxum genome enhances the understanding of orchid evolution.</title>
        <authorList>
            <person name="Zhang Y."/>
            <person name="Zhang G.Q."/>
            <person name="Zhang D."/>
            <person name="Liu X.D."/>
            <person name="Xu X.Y."/>
            <person name="Sun W.H."/>
            <person name="Yu X."/>
            <person name="Zhu X."/>
            <person name="Wang Z.W."/>
            <person name="Zhao X."/>
            <person name="Zhong W.Y."/>
            <person name="Chen H."/>
            <person name="Yin W.L."/>
            <person name="Huang T."/>
            <person name="Niu S.C."/>
            <person name="Liu Z.J."/>
        </authorList>
    </citation>
    <scope>NUCLEOTIDE SEQUENCE [LARGE SCALE GENOMIC DNA]</scope>
    <source>
        <strain evidence="1">Lindl</strain>
    </source>
</reference>
<keyword evidence="2" id="KW-1185">Reference proteome</keyword>
<comment type="caution">
    <text evidence="1">The sequence shown here is derived from an EMBL/GenBank/DDBJ whole genome shotgun (WGS) entry which is preliminary data.</text>
</comment>
<evidence type="ECO:0000313" key="1">
    <source>
        <dbReference type="EMBL" id="KAH0471067.1"/>
    </source>
</evidence>
<organism evidence="1 2">
    <name type="scientific">Dendrobium chrysotoxum</name>
    <name type="common">Orchid</name>
    <dbReference type="NCBI Taxonomy" id="161865"/>
    <lineage>
        <taxon>Eukaryota</taxon>
        <taxon>Viridiplantae</taxon>
        <taxon>Streptophyta</taxon>
        <taxon>Embryophyta</taxon>
        <taxon>Tracheophyta</taxon>
        <taxon>Spermatophyta</taxon>
        <taxon>Magnoliopsida</taxon>
        <taxon>Liliopsida</taxon>
        <taxon>Asparagales</taxon>
        <taxon>Orchidaceae</taxon>
        <taxon>Epidendroideae</taxon>
        <taxon>Malaxideae</taxon>
        <taxon>Dendrobiinae</taxon>
        <taxon>Dendrobium</taxon>
    </lineage>
</organism>
<dbReference type="AlphaFoldDB" id="A0AAV7HRF2"/>
<evidence type="ECO:0000313" key="2">
    <source>
        <dbReference type="Proteomes" id="UP000775213"/>
    </source>
</evidence>
<protein>
    <submittedName>
        <fullName evidence="1">Uncharacterized protein</fullName>
    </submittedName>
</protein>
<gene>
    <name evidence="1" type="ORF">IEQ34_000790</name>
</gene>
<proteinExistence type="predicted"/>